<dbReference type="AlphaFoldDB" id="A0A1V1I0N9"/>
<evidence type="ECO:0000313" key="3">
    <source>
        <dbReference type="Proteomes" id="UP000245622"/>
    </source>
</evidence>
<gene>
    <name evidence="2" type="ORF">CRIB_1039</name>
</gene>
<evidence type="ECO:0000313" key="2">
    <source>
        <dbReference type="EMBL" id="CED93790.1"/>
    </source>
</evidence>
<evidence type="ECO:0000256" key="1">
    <source>
        <dbReference type="SAM" id="Phobius"/>
    </source>
</evidence>
<name>A0A1V1I0N9_9FIRM</name>
<feature type="transmembrane region" description="Helical" evidence="1">
    <location>
        <begin position="43"/>
        <end position="63"/>
    </location>
</feature>
<evidence type="ECO:0008006" key="4">
    <source>
        <dbReference type="Google" id="ProtNLM"/>
    </source>
</evidence>
<dbReference type="GeneID" id="82205218"/>
<protein>
    <recommendedName>
        <fullName evidence="4">Cxxc_20_cxxc protein</fullName>
    </recommendedName>
</protein>
<keyword evidence="1" id="KW-1133">Transmembrane helix</keyword>
<dbReference type="EMBL" id="LN555523">
    <property type="protein sequence ID" value="CED93790.1"/>
    <property type="molecule type" value="Genomic_DNA"/>
</dbReference>
<sequence>MRICKSCGEKFNLNQNLKSIFTRDGRIECEKCNSIFVLKKENIFEWIVDYLYLCIIISISDIIGGFKGILLGFVIGIIGVMINLNLDSRYILKSNK</sequence>
<feature type="transmembrane region" description="Helical" evidence="1">
    <location>
        <begin position="69"/>
        <end position="86"/>
    </location>
</feature>
<accession>A0A1V1I0N9</accession>
<organism evidence="2 3">
    <name type="scientific">Romboutsia ilealis</name>
    <dbReference type="NCBI Taxonomy" id="1115758"/>
    <lineage>
        <taxon>Bacteria</taxon>
        <taxon>Bacillati</taxon>
        <taxon>Bacillota</taxon>
        <taxon>Clostridia</taxon>
        <taxon>Peptostreptococcales</taxon>
        <taxon>Peptostreptococcaceae</taxon>
        <taxon>Romboutsia</taxon>
    </lineage>
</organism>
<proteinExistence type="predicted"/>
<dbReference type="Proteomes" id="UP000245622">
    <property type="component" value="Chromosome 1"/>
</dbReference>
<keyword evidence="1" id="KW-0812">Transmembrane</keyword>
<dbReference type="KEGG" id="ril:CRIB_1039"/>
<reference evidence="2 3" key="1">
    <citation type="submission" date="2014-04" db="EMBL/GenBank/DDBJ databases">
        <authorList>
            <person name="Hornung B.V."/>
        </authorList>
    </citation>
    <scope>NUCLEOTIDE SEQUENCE [LARGE SCALE GENOMIC DNA]</scope>
    <source>
        <strain evidence="2 3">CRIB</strain>
    </source>
</reference>
<dbReference type="RefSeq" id="WP_180703474.1">
    <property type="nucleotide sequence ID" value="NZ_JAVSGX010000070.1"/>
</dbReference>
<keyword evidence="1" id="KW-0472">Membrane</keyword>
<keyword evidence="3" id="KW-1185">Reference proteome</keyword>